<gene>
    <name evidence="3" type="ORF">GCM10025870_32290</name>
</gene>
<sequence length="183" mass="19085">MRRTTDPEPASGPGRAPLRLVAVTHGAASAANRRAIMRLVDGVASARPELDVSIVFLDARADDLDRVLRTASEPDAVIVPLVLSAGFHVRTGLALGLDRLPGSARLASELGPDERIVDVLADRLRAAGLGDGDAVLLAAAGSNDPRAVRECFEVARRLGQRLGRSATVGFIAAGIPGCPTRSR</sequence>
<evidence type="ECO:0008006" key="5">
    <source>
        <dbReference type="Google" id="ProtNLM"/>
    </source>
</evidence>
<evidence type="ECO:0000313" key="3">
    <source>
        <dbReference type="EMBL" id="BDZ56156.1"/>
    </source>
</evidence>
<accession>A0ABN6YG84</accession>
<organism evidence="3 4">
    <name type="scientific">Agromyces marinus</name>
    <dbReference type="NCBI Taxonomy" id="1389020"/>
    <lineage>
        <taxon>Bacteria</taxon>
        <taxon>Bacillati</taxon>
        <taxon>Actinomycetota</taxon>
        <taxon>Actinomycetes</taxon>
        <taxon>Micrococcales</taxon>
        <taxon>Microbacteriaceae</taxon>
        <taxon>Agromyces</taxon>
    </lineage>
</organism>
<proteinExistence type="predicted"/>
<name>A0ABN6YG84_9MICO</name>
<evidence type="ECO:0000256" key="2">
    <source>
        <dbReference type="ARBA" id="ARBA00023239"/>
    </source>
</evidence>
<dbReference type="EMBL" id="AP027734">
    <property type="protein sequence ID" value="BDZ56156.1"/>
    <property type="molecule type" value="Genomic_DNA"/>
</dbReference>
<dbReference type="Pfam" id="PF01903">
    <property type="entry name" value="CbiX"/>
    <property type="match status" value="1"/>
</dbReference>
<keyword evidence="1" id="KW-0479">Metal-binding</keyword>
<evidence type="ECO:0000313" key="4">
    <source>
        <dbReference type="Proteomes" id="UP001321477"/>
    </source>
</evidence>
<keyword evidence="2" id="KW-0456">Lyase</keyword>
<dbReference type="Proteomes" id="UP001321477">
    <property type="component" value="Chromosome"/>
</dbReference>
<keyword evidence="4" id="KW-1185">Reference proteome</keyword>
<evidence type="ECO:0000256" key="1">
    <source>
        <dbReference type="ARBA" id="ARBA00022723"/>
    </source>
</evidence>
<dbReference type="Gene3D" id="3.40.50.1400">
    <property type="match status" value="2"/>
</dbReference>
<dbReference type="InterPro" id="IPR002762">
    <property type="entry name" value="CbiX-like"/>
</dbReference>
<dbReference type="SUPFAM" id="SSF53800">
    <property type="entry name" value="Chelatase"/>
    <property type="match status" value="1"/>
</dbReference>
<reference evidence="4" key="1">
    <citation type="journal article" date="2019" name="Int. J. Syst. Evol. Microbiol.">
        <title>The Global Catalogue of Microorganisms (GCM) 10K type strain sequencing project: providing services to taxonomists for standard genome sequencing and annotation.</title>
        <authorList>
            <consortium name="The Broad Institute Genomics Platform"/>
            <consortium name="The Broad Institute Genome Sequencing Center for Infectious Disease"/>
            <person name="Wu L."/>
            <person name="Ma J."/>
        </authorList>
    </citation>
    <scope>NUCLEOTIDE SEQUENCE [LARGE SCALE GENOMIC DNA]</scope>
    <source>
        <strain evidence="4">NBRC 109019</strain>
    </source>
</reference>
<protein>
    <recommendedName>
        <fullName evidence="5">Cobalamin biosynthesis protein CbiX</fullName>
    </recommendedName>
</protein>